<dbReference type="Proteomes" id="UP000007151">
    <property type="component" value="Unassembled WGS sequence"/>
</dbReference>
<dbReference type="InParanoid" id="A0A212EVC4"/>
<evidence type="ECO:0000313" key="2">
    <source>
        <dbReference type="Proteomes" id="UP000007151"/>
    </source>
</evidence>
<dbReference type="AlphaFoldDB" id="A0A212EVC4"/>
<reference evidence="1 2" key="1">
    <citation type="journal article" date="2011" name="Cell">
        <title>The monarch butterfly genome yields insights into long-distance migration.</title>
        <authorList>
            <person name="Zhan S."/>
            <person name="Merlin C."/>
            <person name="Boore J.L."/>
            <person name="Reppert S.M."/>
        </authorList>
    </citation>
    <scope>NUCLEOTIDE SEQUENCE [LARGE SCALE GENOMIC DNA]</scope>
    <source>
        <strain evidence="1">F-2</strain>
    </source>
</reference>
<proteinExistence type="predicted"/>
<keyword evidence="2" id="KW-1185">Reference proteome</keyword>
<gene>
    <name evidence="1" type="ORF">KGM_200500</name>
</gene>
<evidence type="ECO:0000313" key="1">
    <source>
        <dbReference type="EMBL" id="OWR45450.1"/>
    </source>
</evidence>
<dbReference type="KEGG" id="dpl:KGM_200500"/>
<accession>A0A212EVC4</accession>
<organism evidence="1 2">
    <name type="scientific">Danaus plexippus plexippus</name>
    <dbReference type="NCBI Taxonomy" id="278856"/>
    <lineage>
        <taxon>Eukaryota</taxon>
        <taxon>Metazoa</taxon>
        <taxon>Ecdysozoa</taxon>
        <taxon>Arthropoda</taxon>
        <taxon>Hexapoda</taxon>
        <taxon>Insecta</taxon>
        <taxon>Pterygota</taxon>
        <taxon>Neoptera</taxon>
        <taxon>Endopterygota</taxon>
        <taxon>Lepidoptera</taxon>
        <taxon>Glossata</taxon>
        <taxon>Ditrysia</taxon>
        <taxon>Papilionoidea</taxon>
        <taxon>Nymphalidae</taxon>
        <taxon>Danainae</taxon>
        <taxon>Danaini</taxon>
        <taxon>Danaina</taxon>
        <taxon>Danaus</taxon>
        <taxon>Danaus</taxon>
    </lineage>
</organism>
<protein>
    <submittedName>
        <fullName evidence="1">Uncharacterized protein</fullName>
    </submittedName>
</protein>
<dbReference type="EMBL" id="AGBW02012209">
    <property type="protein sequence ID" value="OWR45450.1"/>
    <property type="molecule type" value="Genomic_DNA"/>
</dbReference>
<sequence>MGASLKFSNIKENLSKMKFLYTLLLISALMALSFAKPNMFDDIIHQAQDAFINRTEGFMKMSENLTGMKT</sequence>
<name>A0A212EVC4_DANPL</name>
<comment type="caution">
    <text evidence="1">The sequence shown here is derived from an EMBL/GenBank/DDBJ whole genome shotgun (WGS) entry which is preliminary data.</text>
</comment>